<dbReference type="PANTHER" id="PTHR11604:SF0">
    <property type="entry name" value="PROFILIN"/>
    <property type="match status" value="1"/>
</dbReference>
<dbReference type="GO" id="GO:0005938">
    <property type="term" value="C:cell cortex"/>
    <property type="evidence" value="ECO:0007669"/>
    <property type="project" value="TreeGrafter"/>
</dbReference>
<keyword evidence="4" id="KW-0963">Cytoplasm</keyword>
<evidence type="ECO:0000256" key="4">
    <source>
        <dbReference type="ARBA" id="ARBA00022490"/>
    </source>
</evidence>
<keyword evidence="5 7" id="KW-0009">Actin-binding</keyword>
<dbReference type="AlphaFoldDB" id="A0AAV4A0B2"/>
<comment type="subunit">
    <text evidence="3">Occurs in many kinds of cells as a complex with monomeric actin in a 1:1 ratio.</text>
</comment>
<evidence type="ECO:0000313" key="9">
    <source>
        <dbReference type="Proteomes" id="UP000735302"/>
    </source>
</evidence>
<organism evidence="8 9">
    <name type="scientific">Plakobranchus ocellatus</name>
    <dbReference type="NCBI Taxonomy" id="259542"/>
    <lineage>
        <taxon>Eukaryota</taxon>
        <taxon>Metazoa</taxon>
        <taxon>Spiralia</taxon>
        <taxon>Lophotrochozoa</taxon>
        <taxon>Mollusca</taxon>
        <taxon>Gastropoda</taxon>
        <taxon>Heterobranchia</taxon>
        <taxon>Euthyneura</taxon>
        <taxon>Panpulmonata</taxon>
        <taxon>Sacoglossa</taxon>
        <taxon>Placobranchoidea</taxon>
        <taxon>Plakobranchidae</taxon>
        <taxon>Plakobranchus</taxon>
    </lineage>
</organism>
<gene>
    <name evidence="8" type="ORF">PoB_002686500</name>
</gene>
<comment type="subcellular location">
    <subcellularLocation>
        <location evidence="1">Cytoplasm</location>
        <location evidence="1">Cytoskeleton</location>
    </subcellularLocation>
</comment>
<evidence type="ECO:0000256" key="3">
    <source>
        <dbReference type="ARBA" id="ARBA00011583"/>
    </source>
</evidence>
<sequence length="138" mass="14794">MSWSGYVDNLEKGKGQCKYAAILGCQNNVWGIWAESTDKSALAPTLDEMVKAANAVKGNDQSIMGTGLTIGGQKFTCLRLEPELLICQGKGDNKDFSLVFGAGTSTCLVGFNPSGEVKTTQVREAVEVMKDYLKNAGY</sequence>
<accession>A0AAV4A0B2</accession>
<dbReference type="GO" id="GO:0005856">
    <property type="term" value="C:cytoskeleton"/>
    <property type="evidence" value="ECO:0007669"/>
    <property type="project" value="UniProtKB-SubCell"/>
</dbReference>
<dbReference type="EMBL" id="BLXT01003087">
    <property type="protein sequence ID" value="GFO00360.1"/>
    <property type="molecule type" value="Genomic_DNA"/>
</dbReference>
<comment type="similarity">
    <text evidence="2 7">Belongs to the profilin family.</text>
</comment>
<reference evidence="8 9" key="1">
    <citation type="journal article" date="2021" name="Elife">
        <title>Chloroplast acquisition without the gene transfer in kleptoplastic sea slugs, Plakobranchus ocellatus.</title>
        <authorList>
            <person name="Maeda T."/>
            <person name="Takahashi S."/>
            <person name="Yoshida T."/>
            <person name="Shimamura S."/>
            <person name="Takaki Y."/>
            <person name="Nagai Y."/>
            <person name="Toyoda A."/>
            <person name="Suzuki Y."/>
            <person name="Arimoto A."/>
            <person name="Ishii H."/>
            <person name="Satoh N."/>
            <person name="Nishiyama T."/>
            <person name="Hasebe M."/>
            <person name="Maruyama T."/>
            <person name="Minagawa J."/>
            <person name="Obokata J."/>
            <person name="Shigenobu S."/>
        </authorList>
    </citation>
    <scope>NUCLEOTIDE SEQUENCE [LARGE SCALE GENOMIC DNA]</scope>
</reference>
<dbReference type="Pfam" id="PF00235">
    <property type="entry name" value="Profilin"/>
    <property type="match status" value="1"/>
</dbReference>
<dbReference type="SUPFAM" id="SSF55770">
    <property type="entry name" value="Profilin (actin-binding protein)"/>
    <property type="match status" value="1"/>
</dbReference>
<protein>
    <recommendedName>
        <fullName evidence="7">Profilin</fullName>
    </recommendedName>
</protein>
<dbReference type="Gene3D" id="3.30.450.30">
    <property type="entry name" value="Dynein light chain 2a, cytoplasmic"/>
    <property type="match status" value="1"/>
</dbReference>
<dbReference type="Proteomes" id="UP000735302">
    <property type="component" value="Unassembled WGS sequence"/>
</dbReference>
<dbReference type="PRINTS" id="PR00392">
    <property type="entry name" value="PROFILIN"/>
</dbReference>
<evidence type="ECO:0000256" key="2">
    <source>
        <dbReference type="ARBA" id="ARBA00010058"/>
    </source>
</evidence>
<name>A0AAV4A0B2_9GAST</name>
<comment type="caution">
    <text evidence="8">The sequence shown here is derived from an EMBL/GenBank/DDBJ whole genome shotgun (WGS) entry which is preliminary data.</text>
</comment>
<evidence type="ECO:0000313" key="8">
    <source>
        <dbReference type="EMBL" id="GFO00360.1"/>
    </source>
</evidence>
<dbReference type="InterPro" id="IPR005455">
    <property type="entry name" value="PFN_euk"/>
</dbReference>
<dbReference type="GO" id="GO:0003785">
    <property type="term" value="F:actin monomer binding"/>
    <property type="evidence" value="ECO:0007669"/>
    <property type="project" value="TreeGrafter"/>
</dbReference>
<evidence type="ECO:0000256" key="6">
    <source>
        <dbReference type="ARBA" id="ARBA00023212"/>
    </source>
</evidence>
<dbReference type="SMART" id="SM00392">
    <property type="entry name" value="PROF"/>
    <property type="match status" value="1"/>
</dbReference>
<keyword evidence="6" id="KW-0206">Cytoskeleton</keyword>
<dbReference type="InterPro" id="IPR036140">
    <property type="entry name" value="PFN_sf"/>
</dbReference>
<proteinExistence type="inferred from homology"/>
<evidence type="ECO:0000256" key="1">
    <source>
        <dbReference type="ARBA" id="ARBA00004245"/>
    </source>
</evidence>
<dbReference type="InterPro" id="IPR048278">
    <property type="entry name" value="PFN"/>
</dbReference>
<evidence type="ECO:0000256" key="5">
    <source>
        <dbReference type="ARBA" id="ARBA00023203"/>
    </source>
</evidence>
<dbReference type="PANTHER" id="PTHR11604">
    <property type="entry name" value="PROFILIN"/>
    <property type="match status" value="1"/>
</dbReference>
<evidence type="ECO:0000256" key="7">
    <source>
        <dbReference type="RuleBase" id="RU003909"/>
    </source>
</evidence>
<keyword evidence="9" id="KW-1185">Reference proteome</keyword>